<proteinExistence type="inferred from homology"/>
<dbReference type="SMART" id="SM00729">
    <property type="entry name" value="Elp3"/>
    <property type="match status" value="1"/>
</dbReference>
<comment type="catalytic activity">
    <reaction evidence="9 10">
        <text>5-amino-6-(D-ribitylamino)uracil + L-tyrosine + S-adenosyl-L-methionine = 5-amino-5-(4-hydroxybenzyl)-6-(D-ribitylimino)-5,6-dihydrouracil + 2-iminoacetate + 5'-deoxyadenosine + L-methionine + H(+)</text>
        <dbReference type="Rhea" id="RHEA:55200"/>
        <dbReference type="ChEBI" id="CHEBI:15378"/>
        <dbReference type="ChEBI" id="CHEBI:15934"/>
        <dbReference type="ChEBI" id="CHEBI:17319"/>
        <dbReference type="ChEBI" id="CHEBI:57844"/>
        <dbReference type="ChEBI" id="CHEBI:58315"/>
        <dbReference type="ChEBI" id="CHEBI:59789"/>
        <dbReference type="ChEBI" id="CHEBI:77846"/>
        <dbReference type="ChEBI" id="CHEBI:85936"/>
        <dbReference type="EC" id="2.5.1.147"/>
    </reaction>
</comment>
<feature type="binding site" evidence="10 11">
    <location>
        <position position="69"/>
    </location>
    <ligand>
        <name>[4Fe-4S] cluster</name>
        <dbReference type="ChEBI" id="CHEBI:49883"/>
        <note>4Fe-4S-S-AdoMet</note>
    </ligand>
</feature>
<dbReference type="AlphaFoldDB" id="A0A0E3X150"/>
<dbReference type="InterPro" id="IPR045567">
    <property type="entry name" value="CofH/MnqC-like_C"/>
</dbReference>
<dbReference type="SFLD" id="SFLDG01389">
    <property type="entry name" value="menaquinone_synthsis_involved"/>
    <property type="match status" value="1"/>
</dbReference>
<dbReference type="HOGENOM" id="CLU_040406_1_0_2"/>
<dbReference type="GeneID" id="24894316"/>
<feature type="binding site" evidence="12">
    <location>
        <position position="134"/>
    </location>
    <ligand>
        <name>(3R)-3-methyl-D-ornithine</name>
        <dbReference type="ChEBI" id="CHEBI:64642"/>
    </ligand>
</feature>
<evidence type="ECO:0000256" key="3">
    <source>
        <dbReference type="ARBA" id="ARBA00022485"/>
    </source>
</evidence>
<dbReference type="EC" id="2.5.1.147" evidence="2 10"/>
<keyword evidence="15" id="KW-1185">Reference proteome</keyword>
<feature type="binding site" evidence="10 11">
    <location>
        <position position="66"/>
    </location>
    <ligand>
        <name>[4Fe-4S] cluster</name>
        <dbReference type="ChEBI" id="CHEBI:49883"/>
        <note>4Fe-4S-S-AdoMet</note>
    </ligand>
</feature>
<feature type="domain" description="Radical SAM core" evidence="13">
    <location>
        <begin position="48"/>
        <end position="276"/>
    </location>
</feature>
<sequence>MTIPEDIIERAYKGTATKEDAIALLDVNPFELYTLADDLRKEAVGDTVTYVTNRNIYITNMCKGSCGFCAFREGDGYILTIEEILEQVGQAEKAGAVEICIQGGYLPQLDLEFYNEIVKSIHTSYPNMTIHGFSPMEIHYASSLSGTPLEDALSELKKNGLGTLTGTSAEILSDRVRKIICEDKITTKQWIETIKASHNVGLRTNATIMYGHVETWEERFDHILTVRDIQKETGAFTELITMPFMPYNNRIGEEMLRSGKFMTTGTEDLQLIAIARVLLNKHIDNLQACWVKLGKKLAQVALSCGANDMGGTLMEDQITLASGGSNGEYLPPEELEWIIKSAGRKPMRRNALYEEI</sequence>
<dbReference type="InterPro" id="IPR058240">
    <property type="entry name" value="rSAM_sf"/>
</dbReference>
<dbReference type="NCBIfam" id="NF005609">
    <property type="entry name" value="PRK07360.1"/>
    <property type="match status" value="1"/>
</dbReference>
<dbReference type="HAMAP" id="MF_01612">
    <property type="entry name" value="FO_synth_sub2"/>
    <property type="match status" value="1"/>
</dbReference>
<evidence type="ECO:0000313" key="15">
    <source>
        <dbReference type="Proteomes" id="UP000033048"/>
    </source>
</evidence>
<dbReference type="Pfam" id="PF04055">
    <property type="entry name" value="Radical_SAM"/>
    <property type="match status" value="1"/>
</dbReference>
<dbReference type="GO" id="GO:0141093">
    <property type="term" value="F:5-amino-6-(D-ribitylamino)uracil--L-tyrosine 4-hydroxyphenyl transferase activity"/>
    <property type="evidence" value="ECO:0007669"/>
    <property type="project" value="UniProtKB-EC"/>
</dbReference>
<evidence type="ECO:0000256" key="4">
    <source>
        <dbReference type="ARBA" id="ARBA00022679"/>
    </source>
</evidence>
<accession>A0A0E3X150</accession>
<organism evidence="14 15">
    <name type="scientific">Methanococcoides methylutens MM1</name>
    <dbReference type="NCBI Taxonomy" id="1434104"/>
    <lineage>
        <taxon>Archaea</taxon>
        <taxon>Methanobacteriati</taxon>
        <taxon>Methanobacteriota</taxon>
        <taxon>Stenosarchaea group</taxon>
        <taxon>Methanomicrobia</taxon>
        <taxon>Methanosarcinales</taxon>
        <taxon>Methanosarcinaceae</taxon>
        <taxon>Methanococcoides</taxon>
    </lineage>
</organism>
<dbReference type="PROSITE" id="PS51918">
    <property type="entry name" value="RADICAL_SAM"/>
    <property type="match status" value="1"/>
</dbReference>
<dbReference type="STRING" id="1434104.MCMEM_1751"/>
<evidence type="ECO:0000256" key="1">
    <source>
        <dbReference type="ARBA" id="ARBA00004712"/>
    </source>
</evidence>
<dbReference type="InterPro" id="IPR013785">
    <property type="entry name" value="Aldolase_TIM"/>
</dbReference>
<dbReference type="InterPro" id="IPR019940">
    <property type="entry name" value="CofH_family"/>
</dbReference>
<dbReference type="NCBIfam" id="TIGR03551">
    <property type="entry name" value="F420_cofH"/>
    <property type="match status" value="1"/>
</dbReference>
<evidence type="ECO:0000256" key="12">
    <source>
        <dbReference type="PIRSR" id="PIRSR004762-2"/>
    </source>
</evidence>
<evidence type="ECO:0000256" key="10">
    <source>
        <dbReference type="HAMAP-Rule" id="MF_01612"/>
    </source>
</evidence>
<dbReference type="SFLD" id="SFLDS00029">
    <property type="entry name" value="Radical_SAM"/>
    <property type="match status" value="1"/>
</dbReference>
<protein>
    <recommendedName>
        <fullName evidence="2 10">5-amino-6-(D-ribitylamino)uracil--L-tyrosine 4-hydroxyphenyl transferase</fullName>
        <ecNumber evidence="2 10">2.5.1.147</ecNumber>
    </recommendedName>
    <alternativeName>
        <fullName evidence="10">FO synthase subunit 2</fullName>
    </alternativeName>
</protein>
<keyword evidence="6 10" id="KW-0479">Metal-binding</keyword>
<dbReference type="SFLD" id="SFLDG01388">
    <property type="entry name" value="7_8-didemethyl-8-hydroxy-5-dea"/>
    <property type="match status" value="1"/>
</dbReference>
<dbReference type="PIRSF" id="PIRSF004762">
    <property type="entry name" value="CHP00423"/>
    <property type="match status" value="1"/>
</dbReference>
<dbReference type="SUPFAM" id="SSF102114">
    <property type="entry name" value="Radical SAM enzymes"/>
    <property type="match status" value="1"/>
</dbReference>
<dbReference type="Pfam" id="PF19288">
    <property type="entry name" value="CofH_C"/>
    <property type="match status" value="1"/>
</dbReference>
<dbReference type="PATRIC" id="fig|1434104.5.peg.1898"/>
<feature type="binding site" evidence="12">
    <location>
        <position position="170"/>
    </location>
    <ligand>
        <name>S-adenosyl-L-methionine</name>
        <dbReference type="ChEBI" id="CHEBI:59789"/>
    </ligand>
</feature>
<dbReference type="InterPro" id="IPR007197">
    <property type="entry name" value="rSAM"/>
</dbReference>
<dbReference type="EMBL" id="CP009518">
    <property type="protein sequence ID" value="AKB85804.1"/>
    <property type="molecule type" value="Genomic_DNA"/>
</dbReference>
<dbReference type="OrthoDB" id="8186at2157"/>
<feature type="binding site" evidence="10 11">
    <location>
        <position position="62"/>
    </location>
    <ligand>
        <name>[4Fe-4S] cluster</name>
        <dbReference type="ChEBI" id="CHEBI:49883"/>
        <note>4Fe-4S-S-AdoMet</note>
    </ligand>
</feature>
<name>A0A0E3X150_METMT</name>
<reference evidence="14 15" key="1">
    <citation type="submission" date="2014-07" db="EMBL/GenBank/DDBJ databases">
        <title>Methanogenic archaea and the global carbon cycle.</title>
        <authorList>
            <person name="Henriksen J.R."/>
            <person name="Luke J."/>
            <person name="Reinhart S."/>
            <person name="Benedict M.N."/>
            <person name="Youngblut N.D."/>
            <person name="Metcalf M.E."/>
            <person name="Whitaker R.J."/>
            <person name="Metcalf W.W."/>
        </authorList>
    </citation>
    <scope>NUCLEOTIDE SEQUENCE [LARGE SCALE GENOMIC DNA]</scope>
    <source>
        <strain evidence="14 15">MM1</strain>
    </source>
</reference>
<dbReference type="PANTHER" id="PTHR43076:SF1">
    <property type="entry name" value="LIPOYL SYNTHASE 2"/>
    <property type="match status" value="1"/>
</dbReference>
<evidence type="ECO:0000256" key="5">
    <source>
        <dbReference type="ARBA" id="ARBA00022691"/>
    </source>
</evidence>
<evidence type="ECO:0000259" key="13">
    <source>
        <dbReference type="PROSITE" id="PS51918"/>
    </source>
</evidence>
<evidence type="ECO:0000256" key="6">
    <source>
        <dbReference type="ARBA" id="ARBA00022723"/>
    </source>
</evidence>
<keyword evidence="4 10" id="KW-0808">Transferase</keyword>
<dbReference type="GO" id="GO:0005506">
    <property type="term" value="F:iron ion binding"/>
    <property type="evidence" value="ECO:0007669"/>
    <property type="project" value="UniProtKB-UniRule"/>
</dbReference>
<keyword evidence="7 10" id="KW-0408">Iron</keyword>
<dbReference type="NCBIfam" id="TIGR00423">
    <property type="entry name" value="CofH family radical SAM protein"/>
    <property type="match status" value="1"/>
</dbReference>
<evidence type="ECO:0000256" key="2">
    <source>
        <dbReference type="ARBA" id="ARBA00012289"/>
    </source>
</evidence>
<dbReference type="GO" id="GO:0044689">
    <property type="term" value="F:7,8-didemethyl-8-hydroxy-5-deazariboflavin synthase activity"/>
    <property type="evidence" value="ECO:0007669"/>
    <property type="project" value="TreeGrafter"/>
</dbReference>
<evidence type="ECO:0000256" key="11">
    <source>
        <dbReference type="PIRSR" id="PIRSR004762-1"/>
    </source>
</evidence>
<dbReference type="InterPro" id="IPR034405">
    <property type="entry name" value="F420"/>
</dbReference>
<dbReference type="UniPathway" id="UPA00072"/>
<comment type="subunit">
    <text evidence="10">The FO synthase complex consists of two subunits, CofG and CofH.</text>
</comment>
<comment type="similarity">
    <text evidence="10">Belongs to the radical SAM superfamily. CofH family.</text>
</comment>
<evidence type="ECO:0000256" key="7">
    <source>
        <dbReference type="ARBA" id="ARBA00023004"/>
    </source>
</evidence>
<dbReference type="SFLD" id="SFLDG01064">
    <property type="entry name" value="F420__menaquinone_cofactor_bio"/>
    <property type="match status" value="1"/>
</dbReference>
<evidence type="ECO:0000313" key="14">
    <source>
        <dbReference type="EMBL" id="AKB85804.1"/>
    </source>
</evidence>
<gene>
    <name evidence="10" type="primary">cofH</name>
    <name evidence="14" type="ORF">MCMEM_1751</name>
</gene>
<dbReference type="GO" id="GO:0051539">
    <property type="term" value="F:4 iron, 4 sulfur cluster binding"/>
    <property type="evidence" value="ECO:0007669"/>
    <property type="project" value="UniProtKB-KW"/>
</dbReference>
<keyword evidence="3 10" id="KW-0004">4Fe-4S</keyword>
<comment type="pathway">
    <text evidence="1 10">Cofactor biosynthesis; coenzyme F0 biosynthesis.</text>
</comment>
<keyword evidence="8 10" id="KW-0411">Iron-sulfur</keyword>
<dbReference type="InterPro" id="IPR020050">
    <property type="entry name" value="FO_synthase_su2"/>
</dbReference>
<dbReference type="InterPro" id="IPR006638">
    <property type="entry name" value="Elp3/MiaA/NifB-like_rSAM"/>
</dbReference>
<evidence type="ECO:0000256" key="9">
    <source>
        <dbReference type="ARBA" id="ARBA00048468"/>
    </source>
</evidence>
<dbReference type="Gene3D" id="3.20.20.70">
    <property type="entry name" value="Aldolase class I"/>
    <property type="match status" value="1"/>
</dbReference>
<feature type="binding site" evidence="12">
    <location>
        <position position="68"/>
    </location>
    <ligand>
        <name>S-adenosyl-L-methionine</name>
        <dbReference type="ChEBI" id="CHEBI:59789"/>
    </ligand>
</feature>
<dbReference type="CDD" id="cd01335">
    <property type="entry name" value="Radical_SAM"/>
    <property type="match status" value="1"/>
</dbReference>
<dbReference type="PANTHER" id="PTHR43076">
    <property type="entry name" value="FO SYNTHASE (COFH)"/>
    <property type="match status" value="1"/>
</dbReference>
<comment type="function">
    <text evidence="10">Catalyzes the radical-mediated synthesis of 5-amino-5-(4-hydroxybenzyl)-6-(D-ribitylimino)-5,6-dihydrouracil from 5-amino-6-(D-ribitylamino)uracil and L-tyrosine.</text>
</comment>
<dbReference type="RefSeq" id="WP_048205852.1">
    <property type="nucleotide sequence ID" value="NZ_CP009518.1"/>
</dbReference>
<keyword evidence="5 10" id="KW-0949">S-adenosyl-L-methionine</keyword>
<dbReference type="Proteomes" id="UP000033048">
    <property type="component" value="Chromosome"/>
</dbReference>
<dbReference type="KEGG" id="mmet:MCMEM_1751"/>
<comment type="cofactor">
    <cofactor evidence="10 11">
        <name>[4Fe-4S] cluster</name>
        <dbReference type="ChEBI" id="CHEBI:49883"/>
    </cofactor>
    <text evidence="10 11">Binds 1 [4Fe-4S] cluster. The cluster is coordinated with 3 cysteines and an exchangeable S-adenosyl-L-methionine.</text>
</comment>
<evidence type="ECO:0000256" key="8">
    <source>
        <dbReference type="ARBA" id="ARBA00023014"/>
    </source>
</evidence>